<dbReference type="InterPro" id="IPR013103">
    <property type="entry name" value="RVT_2"/>
</dbReference>
<keyword evidence="1" id="KW-0862">Zinc</keyword>
<evidence type="ECO:0000256" key="1">
    <source>
        <dbReference type="PROSITE-ProRule" id="PRU00047"/>
    </source>
</evidence>
<evidence type="ECO:0000313" key="5">
    <source>
        <dbReference type="EMBL" id="CAK0886096.1"/>
    </source>
</evidence>
<feature type="region of interest" description="Disordered" evidence="2">
    <location>
        <begin position="1310"/>
        <end position="1341"/>
    </location>
</feature>
<proteinExistence type="predicted"/>
<feature type="region of interest" description="Disordered" evidence="2">
    <location>
        <begin position="231"/>
        <end position="279"/>
    </location>
</feature>
<reference evidence="5" key="1">
    <citation type="submission" date="2023-10" db="EMBL/GenBank/DDBJ databases">
        <authorList>
            <person name="Chen Y."/>
            <person name="Shah S."/>
            <person name="Dougan E. K."/>
            <person name="Thang M."/>
            <person name="Chan C."/>
        </authorList>
    </citation>
    <scope>NUCLEOTIDE SEQUENCE [LARGE SCALE GENOMIC DNA]</scope>
</reference>
<feature type="compositionally biased region" description="Basic and acidic residues" evidence="2">
    <location>
        <begin position="371"/>
        <end position="386"/>
    </location>
</feature>
<gene>
    <name evidence="5" type="ORF">PCOR1329_LOCUS67521</name>
</gene>
<feature type="region of interest" description="Disordered" evidence="2">
    <location>
        <begin position="555"/>
        <end position="577"/>
    </location>
</feature>
<comment type="caution">
    <text evidence="5">The sequence shown here is derived from an EMBL/GenBank/DDBJ whole genome shotgun (WGS) entry which is preliminary data.</text>
</comment>
<feature type="compositionally biased region" description="Basic and acidic residues" evidence="2">
    <location>
        <begin position="16"/>
        <end position="43"/>
    </location>
</feature>
<evidence type="ECO:0000259" key="3">
    <source>
        <dbReference type="PROSITE" id="PS50158"/>
    </source>
</evidence>
<feature type="region of interest" description="Disordered" evidence="2">
    <location>
        <begin position="966"/>
        <end position="987"/>
    </location>
</feature>
<protein>
    <recommendedName>
        <fullName evidence="7">Copia protein</fullName>
    </recommendedName>
</protein>
<dbReference type="InterPro" id="IPR001584">
    <property type="entry name" value="Integrase_cat-core"/>
</dbReference>
<feature type="domain" description="Integrase catalytic" evidence="4">
    <location>
        <begin position="626"/>
        <end position="800"/>
    </location>
</feature>
<dbReference type="Pfam" id="PF07727">
    <property type="entry name" value="RVT_2"/>
    <property type="match status" value="1"/>
</dbReference>
<feature type="domain" description="CCHC-type" evidence="3">
    <location>
        <begin position="289"/>
        <end position="304"/>
    </location>
</feature>
<dbReference type="Gene3D" id="4.10.60.10">
    <property type="entry name" value="Zinc finger, CCHC-type"/>
    <property type="match status" value="1"/>
</dbReference>
<dbReference type="SUPFAM" id="SSF57756">
    <property type="entry name" value="Retrovirus zinc finger-like domains"/>
    <property type="match status" value="1"/>
</dbReference>
<feature type="compositionally biased region" description="Low complexity" evidence="2">
    <location>
        <begin position="555"/>
        <end position="571"/>
    </location>
</feature>
<name>A0ABN9WI06_9DINO</name>
<feature type="region of interest" description="Disordered" evidence="2">
    <location>
        <begin position="521"/>
        <end position="543"/>
    </location>
</feature>
<dbReference type="InterPro" id="IPR036875">
    <property type="entry name" value="Znf_CCHC_sf"/>
</dbReference>
<evidence type="ECO:0000256" key="2">
    <source>
        <dbReference type="SAM" id="MobiDB-lite"/>
    </source>
</evidence>
<evidence type="ECO:0000313" key="6">
    <source>
        <dbReference type="Proteomes" id="UP001189429"/>
    </source>
</evidence>
<keyword evidence="1" id="KW-0863">Zinc-finger</keyword>
<keyword evidence="1" id="KW-0479">Metal-binding</keyword>
<dbReference type="SMART" id="SM00343">
    <property type="entry name" value="ZnF_C2HC"/>
    <property type="match status" value="1"/>
</dbReference>
<feature type="compositionally biased region" description="Acidic residues" evidence="2">
    <location>
        <begin position="972"/>
        <end position="982"/>
    </location>
</feature>
<feature type="compositionally biased region" description="Basic and acidic residues" evidence="2">
    <location>
        <begin position="252"/>
        <end position="268"/>
    </location>
</feature>
<feature type="region of interest" description="Disordered" evidence="2">
    <location>
        <begin position="1"/>
        <end position="68"/>
    </location>
</feature>
<organism evidence="5 6">
    <name type="scientific">Prorocentrum cordatum</name>
    <dbReference type="NCBI Taxonomy" id="2364126"/>
    <lineage>
        <taxon>Eukaryota</taxon>
        <taxon>Sar</taxon>
        <taxon>Alveolata</taxon>
        <taxon>Dinophyceae</taxon>
        <taxon>Prorocentrales</taxon>
        <taxon>Prorocentraceae</taxon>
        <taxon>Prorocentrum</taxon>
    </lineage>
</organism>
<evidence type="ECO:0008006" key="7">
    <source>
        <dbReference type="Google" id="ProtNLM"/>
    </source>
</evidence>
<feature type="region of interest" description="Disordered" evidence="2">
    <location>
        <begin position="318"/>
        <end position="339"/>
    </location>
</feature>
<dbReference type="Proteomes" id="UP001189429">
    <property type="component" value="Unassembled WGS sequence"/>
</dbReference>
<feature type="region of interest" description="Disordered" evidence="2">
    <location>
        <begin position="362"/>
        <end position="397"/>
    </location>
</feature>
<sequence>MEEMHRAMEQLSLRLQKQETEMKQLQEDRQRMQAELDRSREAPPRQGGQQTHSVVDARVPSKPESYAGDPSRFADWSFKMRACLGAVDERYQQLIEKTEMATEPLRNATMEPDQCHNAGVNEGFEAWRQFVLEWEPGLRTRFVGLLMQLMSYRFRGDIPSALAAFERLVHDYESQSQKKVDDDTKIGVALLGMGNERVKEHLIRNSSRITTRQLMRDEILEITRTQQYIDSQPVPMQLGATPWNTGRPKGGKSKEGKGKDGKGKDSKGKGTKLKKGAEETANANKDKVCFYCKKRGHIKAECRKRQRDLAAAEGARRPLHATPGADGHPAVPPQPPPHLAALVRDGHTDTFILALPEAEKRGSVWRPASSVEERTRTSEVSQREAEGFDPNAESDASVRPVKLATATNDPVHGASGKRSRFELEGGRQVSVRYNEADVKFPIVSVGEAASQGKWFLFGPGCQAMLPGAMASELRQAARQSEAVQLEMHRGVYWLPCAAPGADKHETPLCATRAAAVVETAPTMSSSSAAGPSDAGGPAPMAEEPAATPALRRIPGSFPAAVSSGAGSPAPAQLEESEASRVAISKRLLPTVSRQEFDEHQLTHLPFRSGCDRCVRGKASDDAHRARSEAEKGAPRWSMDYFFLARADDPQQAKPVLCCLDSLSGAVFAAMVHKGGDRYALAVNQEALRFTGRTSIIILSDQENAVKKLVNLVREERVHDTVVLNAPKGSSASAGGIERANYEVEKQVRTMRSRIEQVYGIKVDLDHQLFPFLVRHAAWLITHYQVKVDGETPCERLRGRPYKGQIAEFGEVVHCRDPQKAADMPKLDDRWRLGVWLGKSLASDEHYVGSAAGVQRCRSIWRRPEPSRWDKKLLEAMAGEPWDPKAGGSVHYLDRQIKYGGTKGCPACFGDAKIHSAECRARFQDLVDRDAAARAQPAGSTAAAGTAAGTEVSAARGDGRLALGAGRPAVAEPQDEPMGEVAEDLPGSRKRQKILAGLPTLREQEPQAEEMLETVPLLAALPDDAEWQGQLLDWEREYYGTKSGKLLNKQKVYEGRRRELDNVQRLEVKEPILLSEARAQGLEVVYSKWLDDEKATPEDPDAVRSRLVATQVNTYGREDVAQATPPIMTTRLLVSMAATKTNARGEHDWLIGRHDIRVAFFHAAGSGRVVIVPPRGLALPGVAWRALKAWYGTREASKCWGNEVTDTVQREGAKQVMVVPMMFFSDSFDYVTNCHGDDFLSAGTAEALGEVDRILDEHFDTKRLPRIGPPAHGGEAAEGQHLGRIIRWTPSGFEYEASPKHTEDLCRLAGLQPASKGAPTPATKSTAKGRRDQDDELSDEEVTTRFRQGAGTALYMSIGRPTIQFATSQVMAGMSKPKVVNQLQLHRLARYVKQYPREVWLFAYQSVPDGLYVYTDTDWAADELTRCSKSCTVERYGDHMLDCSVAKQSTIALSSGEAEFYGIVRAVAIGKMTSQVLQVGIACEADAAAERGAGGSGFAGNAIVELLVMVARHPATEGQPQFRDTLATVAGSTARCGEVKVKGLSGCGWHRPS</sequence>
<keyword evidence="6" id="KW-1185">Reference proteome</keyword>
<feature type="non-terminal residue" evidence="5">
    <location>
        <position position="1552"/>
    </location>
</feature>
<evidence type="ECO:0000259" key="4">
    <source>
        <dbReference type="PROSITE" id="PS50994"/>
    </source>
</evidence>
<dbReference type="PANTHER" id="PTHR11439:SF511">
    <property type="match status" value="1"/>
</dbReference>
<dbReference type="EMBL" id="CAUYUJ010018755">
    <property type="protein sequence ID" value="CAK0886096.1"/>
    <property type="molecule type" value="Genomic_DNA"/>
</dbReference>
<dbReference type="InterPro" id="IPR001878">
    <property type="entry name" value="Znf_CCHC"/>
</dbReference>
<dbReference type="PANTHER" id="PTHR11439">
    <property type="entry name" value="GAG-POL-RELATED RETROTRANSPOSON"/>
    <property type="match status" value="1"/>
</dbReference>
<accession>A0ABN9WI06</accession>
<dbReference type="PROSITE" id="PS50994">
    <property type="entry name" value="INTEGRASE"/>
    <property type="match status" value="1"/>
</dbReference>
<dbReference type="PROSITE" id="PS50158">
    <property type="entry name" value="ZF_CCHC"/>
    <property type="match status" value="1"/>
</dbReference>